<sequence length="216" mass="25188">MDVLKIALTLVAGLTTFILLLILALASLYVLYRNRRVSKKPRKLLAVMGSGGHTMEMLQLIEYLVEQKEFQERTYLYYDEASRKKIVSFEENLNNKEYTMIEVPRSREVGQSYFTSIFSTLKSTIVIPSLIFNENPDLLLCNGPGTCVPVTVITFFYNLFNIFDCRIVYVESVCRVETLSLTGLILYYLRLYDAFYVQWPNLQKRYPRTDYQCRLA</sequence>
<keyword evidence="4 8" id="KW-0812">Transmembrane</keyword>
<dbReference type="PANTHER" id="PTHR12154">
    <property type="entry name" value="GLYCOSYL TRANSFERASE-RELATED"/>
    <property type="match status" value="1"/>
</dbReference>
<reference evidence="9" key="1">
    <citation type="submission" date="2020-09" db="EMBL/GenBank/DDBJ databases">
        <authorList>
            <person name="Kikuchi T."/>
        </authorList>
    </citation>
    <scope>NUCLEOTIDE SEQUENCE</scope>
    <source>
        <strain evidence="9">SH1</strain>
    </source>
</reference>
<gene>
    <name evidence="9" type="ORF">BOKJ2_LOCUS12190</name>
</gene>
<keyword evidence="7 8" id="KW-0472">Membrane</keyword>
<evidence type="ECO:0000256" key="1">
    <source>
        <dbReference type="ARBA" id="ARBA00004389"/>
    </source>
</evidence>
<dbReference type="GO" id="GO:0006488">
    <property type="term" value="P:dolichol-linked oligosaccharide biosynthetic process"/>
    <property type="evidence" value="ECO:0007669"/>
    <property type="project" value="InterPro"/>
</dbReference>
<comment type="subcellular location">
    <subcellularLocation>
        <location evidence="1">Endoplasmic reticulum membrane</location>
        <topology evidence="1">Single-pass membrane protein</topology>
    </subcellularLocation>
</comment>
<dbReference type="OrthoDB" id="17098at2759"/>
<evidence type="ECO:0000256" key="8">
    <source>
        <dbReference type="SAM" id="Phobius"/>
    </source>
</evidence>
<dbReference type="GO" id="GO:0004577">
    <property type="term" value="F:N-acetylglucosaminyldiphosphodolichol N-acetylglucosaminyltransferase activity"/>
    <property type="evidence" value="ECO:0007669"/>
    <property type="project" value="TreeGrafter"/>
</dbReference>
<evidence type="ECO:0000256" key="7">
    <source>
        <dbReference type="ARBA" id="ARBA00023136"/>
    </source>
</evidence>
<feature type="transmembrane region" description="Helical" evidence="8">
    <location>
        <begin position="6"/>
        <end position="32"/>
    </location>
</feature>
<evidence type="ECO:0000256" key="5">
    <source>
        <dbReference type="ARBA" id="ARBA00022824"/>
    </source>
</evidence>
<evidence type="ECO:0000313" key="10">
    <source>
        <dbReference type="Proteomes" id="UP000614601"/>
    </source>
</evidence>
<organism evidence="9 10">
    <name type="scientific">Bursaphelenchus okinawaensis</name>
    <dbReference type="NCBI Taxonomy" id="465554"/>
    <lineage>
        <taxon>Eukaryota</taxon>
        <taxon>Metazoa</taxon>
        <taxon>Ecdysozoa</taxon>
        <taxon>Nematoda</taxon>
        <taxon>Chromadorea</taxon>
        <taxon>Rhabditida</taxon>
        <taxon>Tylenchina</taxon>
        <taxon>Tylenchomorpha</taxon>
        <taxon>Aphelenchoidea</taxon>
        <taxon>Aphelenchoididae</taxon>
        <taxon>Bursaphelenchus</taxon>
    </lineage>
</organism>
<protein>
    <recommendedName>
        <fullName evidence="3">UDP-N-acetylglucosamine transferase subunit ALG14</fullName>
    </recommendedName>
</protein>
<dbReference type="EMBL" id="CAJFCW020000006">
    <property type="protein sequence ID" value="CAG9123275.1"/>
    <property type="molecule type" value="Genomic_DNA"/>
</dbReference>
<dbReference type="InterPro" id="IPR013969">
    <property type="entry name" value="Oligosacch_biosynth_Alg14"/>
</dbReference>
<accession>A0A811LJ12</accession>
<evidence type="ECO:0000256" key="4">
    <source>
        <dbReference type="ARBA" id="ARBA00022692"/>
    </source>
</evidence>
<keyword evidence="5" id="KW-0256">Endoplasmic reticulum</keyword>
<dbReference type="Gene3D" id="3.40.50.2000">
    <property type="entry name" value="Glycogen Phosphorylase B"/>
    <property type="match status" value="1"/>
</dbReference>
<dbReference type="Pfam" id="PF08660">
    <property type="entry name" value="Alg14"/>
    <property type="match status" value="1"/>
</dbReference>
<evidence type="ECO:0000256" key="2">
    <source>
        <dbReference type="ARBA" id="ARBA00009731"/>
    </source>
</evidence>
<dbReference type="Proteomes" id="UP000614601">
    <property type="component" value="Unassembled WGS sequence"/>
</dbReference>
<dbReference type="SUPFAM" id="SSF53756">
    <property type="entry name" value="UDP-Glycosyltransferase/glycogen phosphorylase"/>
    <property type="match status" value="1"/>
</dbReference>
<dbReference type="Proteomes" id="UP000783686">
    <property type="component" value="Unassembled WGS sequence"/>
</dbReference>
<evidence type="ECO:0000313" key="9">
    <source>
        <dbReference type="EMBL" id="CAD5227472.1"/>
    </source>
</evidence>
<dbReference type="PANTHER" id="PTHR12154:SF4">
    <property type="entry name" value="UDP-N-ACETYLGLUCOSAMINE TRANSFERASE SUBUNIT ALG14 HOMOLOG"/>
    <property type="match status" value="1"/>
</dbReference>
<dbReference type="GO" id="GO:0043541">
    <property type="term" value="C:UDP-N-acetylglucosamine transferase complex"/>
    <property type="evidence" value="ECO:0007669"/>
    <property type="project" value="TreeGrafter"/>
</dbReference>
<proteinExistence type="inferred from homology"/>
<dbReference type="AlphaFoldDB" id="A0A811LJ12"/>
<comment type="caution">
    <text evidence="9">The sequence shown here is derived from an EMBL/GenBank/DDBJ whole genome shotgun (WGS) entry which is preliminary data.</text>
</comment>
<comment type="similarity">
    <text evidence="2">Belongs to the ALG14 family.</text>
</comment>
<evidence type="ECO:0000256" key="3">
    <source>
        <dbReference type="ARBA" id="ARBA00017467"/>
    </source>
</evidence>
<keyword evidence="6 8" id="KW-1133">Transmembrane helix</keyword>
<keyword evidence="10" id="KW-1185">Reference proteome</keyword>
<dbReference type="EMBL" id="CAJFDH010000006">
    <property type="protein sequence ID" value="CAD5227472.1"/>
    <property type="molecule type" value="Genomic_DNA"/>
</dbReference>
<name>A0A811LJ12_9BILA</name>
<evidence type="ECO:0000256" key="6">
    <source>
        <dbReference type="ARBA" id="ARBA00022989"/>
    </source>
</evidence>